<feature type="region of interest" description="Disordered" evidence="1">
    <location>
        <begin position="175"/>
        <end position="203"/>
    </location>
</feature>
<reference evidence="2 3" key="1">
    <citation type="submission" date="2017-03" db="EMBL/GenBank/DDBJ databases">
        <title>Genome Survey of Euroglyphus maynei.</title>
        <authorList>
            <person name="Arlian L.G."/>
            <person name="Morgan M.S."/>
            <person name="Rider S.D."/>
        </authorList>
    </citation>
    <scope>NUCLEOTIDE SEQUENCE [LARGE SCALE GENOMIC DNA]</scope>
    <source>
        <strain evidence="2">Arlian Lab</strain>
        <tissue evidence="2">Whole body</tissue>
    </source>
</reference>
<proteinExistence type="predicted"/>
<dbReference type="Proteomes" id="UP000194236">
    <property type="component" value="Unassembled WGS sequence"/>
</dbReference>
<evidence type="ECO:0000313" key="2">
    <source>
        <dbReference type="EMBL" id="OTF81007.1"/>
    </source>
</evidence>
<keyword evidence="3" id="KW-1185">Reference proteome</keyword>
<gene>
    <name evidence="2" type="ORF">BLA29_006705</name>
</gene>
<dbReference type="EMBL" id="MUJZ01015652">
    <property type="protein sequence ID" value="OTF81007.1"/>
    <property type="molecule type" value="Genomic_DNA"/>
</dbReference>
<evidence type="ECO:0000313" key="3">
    <source>
        <dbReference type="Proteomes" id="UP000194236"/>
    </source>
</evidence>
<name>A0A1Y3BLM6_EURMA</name>
<comment type="caution">
    <text evidence="2">The sequence shown here is derived from an EMBL/GenBank/DDBJ whole genome shotgun (WGS) entry which is preliminary data.</text>
</comment>
<dbReference type="OrthoDB" id="6516996at2759"/>
<feature type="compositionally biased region" description="Low complexity" evidence="1">
    <location>
        <begin position="179"/>
        <end position="189"/>
    </location>
</feature>
<feature type="non-terminal residue" evidence="2">
    <location>
        <position position="388"/>
    </location>
</feature>
<protein>
    <submittedName>
        <fullName evidence="2">Uncharacterized protein</fullName>
    </submittedName>
</protein>
<feature type="compositionally biased region" description="Basic and acidic residues" evidence="1">
    <location>
        <begin position="38"/>
        <end position="64"/>
    </location>
</feature>
<dbReference type="AlphaFoldDB" id="A0A1Y3BLM6"/>
<sequence>MTKSAVEIIKDKSKSKIRSTHSLKTTTGRSKSKIQPRLFEKSKKPTKAAKETTKEKSKTIRTETKAAAAAPTVTEKAIPEVPKIETVVVKPSSQKLELFVTRKSPVPVYNVEEQKSKIAMLKAEAEAAAIALKKYEEPKFFETIVETKVEPPSVLKHEQILAKTTIILKSIKAADIRKQQPPKSSKQSPTLSVRPSSKPPSIIRTPEKFELKPKSVTIKPIESESIKEVIMVKNDQQDQQLISTTKIATDDQQQPLFQTRTELPLYLVSSIHIDKSKVSQTQISSPQQQQINNKCMQPMKPKSTSKKSRTTYRSGKTLFEQILNIFKLFRKKQNKTDASKSTFGRFERSSIFYRRLDDYKRDRREEAIMIPYQPYLKGRPLYTIHSDD</sequence>
<accession>A0A1Y3BLM6</accession>
<feature type="region of interest" description="Disordered" evidence="1">
    <location>
        <begin position="1"/>
        <end position="71"/>
    </location>
</feature>
<organism evidence="2 3">
    <name type="scientific">Euroglyphus maynei</name>
    <name type="common">Mayne's house dust mite</name>
    <dbReference type="NCBI Taxonomy" id="6958"/>
    <lineage>
        <taxon>Eukaryota</taxon>
        <taxon>Metazoa</taxon>
        <taxon>Ecdysozoa</taxon>
        <taxon>Arthropoda</taxon>
        <taxon>Chelicerata</taxon>
        <taxon>Arachnida</taxon>
        <taxon>Acari</taxon>
        <taxon>Acariformes</taxon>
        <taxon>Sarcoptiformes</taxon>
        <taxon>Astigmata</taxon>
        <taxon>Psoroptidia</taxon>
        <taxon>Analgoidea</taxon>
        <taxon>Pyroglyphidae</taxon>
        <taxon>Pyroglyphinae</taxon>
        <taxon>Euroglyphus</taxon>
    </lineage>
</organism>
<evidence type="ECO:0000256" key="1">
    <source>
        <dbReference type="SAM" id="MobiDB-lite"/>
    </source>
</evidence>